<dbReference type="EMBL" id="NBNE01005956">
    <property type="protein sequence ID" value="OWZ02756.1"/>
    <property type="molecule type" value="Genomic_DNA"/>
</dbReference>
<dbReference type="OrthoDB" id="116425at2759"/>
<reference evidence="2" key="1">
    <citation type="submission" date="2017-03" db="EMBL/GenBank/DDBJ databases">
        <title>Phytopthora megakarya and P. palmivora, two closely related causual agents of cacao black pod achieved similar genome size and gene model numbers by different mechanisms.</title>
        <authorList>
            <person name="Ali S."/>
            <person name="Shao J."/>
            <person name="Larry D.J."/>
            <person name="Kronmiller B."/>
            <person name="Shen D."/>
            <person name="Strem M.D."/>
            <person name="Melnick R.L."/>
            <person name="Guiltinan M.J."/>
            <person name="Tyler B.M."/>
            <person name="Meinhardt L.W."/>
            <person name="Bailey B.A."/>
        </authorList>
    </citation>
    <scope>NUCLEOTIDE SEQUENCE [LARGE SCALE GENOMIC DNA]</scope>
    <source>
        <strain evidence="2">zdho120</strain>
    </source>
</reference>
<evidence type="ECO:0000313" key="2">
    <source>
        <dbReference type="Proteomes" id="UP000198211"/>
    </source>
</evidence>
<gene>
    <name evidence="1" type="ORF">PHMEG_00025626</name>
</gene>
<sequence>MHLTFIALDKHFSREFDAMRFSVRGHAHRYSNVGRAKRSTFSAKAVLIMMLAVMKCGGTWSCCPVKTLSFIKVITDFIAVITPKLYEEWVSSHADETTMRGLVTSGHTFGNFPSAM</sequence>
<keyword evidence="2" id="KW-1185">Reference proteome</keyword>
<dbReference type="AlphaFoldDB" id="A0A225VAN5"/>
<dbReference type="Proteomes" id="UP000198211">
    <property type="component" value="Unassembled WGS sequence"/>
</dbReference>
<protein>
    <submittedName>
        <fullName evidence="1">Uncharacterized protein</fullName>
    </submittedName>
</protein>
<proteinExistence type="predicted"/>
<organism evidence="1 2">
    <name type="scientific">Phytophthora megakarya</name>
    <dbReference type="NCBI Taxonomy" id="4795"/>
    <lineage>
        <taxon>Eukaryota</taxon>
        <taxon>Sar</taxon>
        <taxon>Stramenopiles</taxon>
        <taxon>Oomycota</taxon>
        <taxon>Peronosporomycetes</taxon>
        <taxon>Peronosporales</taxon>
        <taxon>Peronosporaceae</taxon>
        <taxon>Phytophthora</taxon>
    </lineage>
</organism>
<accession>A0A225VAN5</accession>
<evidence type="ECO:0000313" key="1">
    <source>
        <dbReference type="EMBL" id="OWZ02756.1"/>
    </source>
</evidence>
<name>A0A225VAN5_9STRA</name>
<comment type="caution">
    <text evidence="1">The sequence shown here is derived from an EMBL/GenBank/DDBJ whole genome shotgun (WGS) entry which is preliminary data.</text>
</comment>